<reference evidence="2 3" key="1">
    <citation type="journal article" date="2018" name="Mol. Biol. Evol.">
        <title>Analysis of the draft genome of the red seaweed Gracilariopsis chorda provides insights into genome size evolution in Rhodophyta.</title>
        <authorList>
            <person name="Lee J."/>
            <person name="Yang E.C."/>
            <person name="Graf L."/>
            <person name="Yang J.H."/>
            <person name="Qiu H."/>
            <person name="Zel Zion U."/>
            <person name="Chan C.X."/>
            <person name="Stephens T.G."/>
            <person name="Weber A.P.M."/>
            <person name="Boo G.H."/>
            <person name="Boo S.M."/>
            <person name="Kim K.M."/>
            <person name="Shin Y."/>
            <person name="Jung M."/>
            <person name="Lee S.J."/>
            <person name="Yim H.S."/>
            <person name="Lee J.H."/>
            <person name="Bhattacharya D."/>
            <person name="Yoon H.S."/>
        </authorList>
    </citation>
    <scope>NUCLEOTIDE SEQUENCE [LARGE SCALE GENOMIC DNA]</scope>
    <source>
        <strain evidence="2 3">SKKU-2015</strain>
        <tissue evidence="2">Whole body</tissue>
    </source>
</reference>
<dbReference type="EMBL" id="NBIV01000142">
    <property type="protein sequence ID" value="PXF42976.1"/>
    <property type="molecule type" value="Genomic_DNA"/>
</dbReference>
<evidence type="ECO:0000256" key="1">
    <source>
        <dbReference type="SAM" id="MobiDB-lite"/>
    </source>
</evidence>
<dbReference type="Proteomes" id="UP000247409">
    <property type="component" value="Unassembled WGS sequence"/>
</dbReference>
<proteinExistence type="predicted"/>
<dbReference type="AlphaFoldDB" id="A0A2V3ILL7"/>
<name>A0A2V3ILL7_9FLOR</name>
<comment type="caution">
    <text evidence="2">The sequence shown here is derived from an EMBL/GenBank/DDBJ whole genome shotgun (WGS) entry which is preliminary data.</text>
</comment>
<protein>
    <submittedName>
        <fullName evidence="2">Uncharacterized protein</fullName>
    </submittedName>
</protein>
<organism evidence="2 3">
    <name type="scientific">Gracilariopsis chorda</name>
    <dbReference type="NCBI Taxonomy" id="448386"/>
    <lineage>
        <taxon>Eukaryota</taxon>
        <taxon>Rhodophyta</taxon>
        <taxon>Florideophyceae</taxon>
        <taxon>Rhodymeniophycidae</taxon>
        <taxon>Gracilariales</taxon>
        <taxon>Gracilariaceae</taxon>
        <taxon>Gracilariopsis</taxon>
    </lineage>
</organism>
<gene>
    <name evidence="2" type="ORF">BWQ96_07280</name>
</gene>
<keyword evidence="3" id="KW-1185">Reference proteome</keyword>
<feature type="compositionally biased region" description="Basic and acidic residues" evidence="1">
    <location>
        <begin position="111"/>
        <end position="120"/>
    </location>
</feature>
<feature type="region of interest" description="Disordered" evidence="1">
    <location>
        <begin position="97"/>
        <end position="121"/>
    </location>
</feature>
<sequence>MICKLNWKQCHDRYDHLQELLDKEDGLTHLMSGIGDRELSELNELLLQMREAKDDLKKEKHAKKDKVAKEEEEKERIGKALVAASLSRNNKLSADYRCNEEGSESDSGVGPKDRNKDRMVRGGGIGRELAKFGESLKESDMARLTWSVSSFNSSGISSMWRMRSAARNGKNVVWRGKRIVNWT</sequence>
<feature type="compositionally biased region" description="Basic and acidic residues" evidence="1">
    <location>
        <begin position="65"/>
        <end position="74"/>
    </location>
</feature>
<evidence type="ECO:0000313" key="3">
    <source>
        <dbReference type="Proteomes" id="UP000247409"/>
    </source>
</evidence>
<feature type="region of interest" description="Disordered" evidence="1">
    <location>
        <begin position="54"/>
        <end position="74"/>
    </location>
</feature>
<evidence type="ECO:0000313" key="2">
    <source>
        <dbReference type="EMBL" id="PXF42976.1"/>
    </source>
</evidence>
<accession>A0A2V3ILL7</accession>